<sequence length="365" mass="38827">MNVLTGIDLPPDSPGGSVELLRDLYGGPEPLIPADVFMLAPEDRQAPDTSGSPALLAVPGKTVSGPAFWAYVDRLGAAVRDRYPAADHDVLHLQHLAFGATAALQQVFPDRPSIALVHGTDLLFAEDHPTQAAVLRETAASADAIVVPTRAMADRLRRIAPVPSDRIVHIPWGVPDRLLADRPTGAGHRAEREAGVLRVLYAGRLTAEKATSGLIAAVASLPGVELSVAAPPAEFAALAARSDLSRVRRLGWLSREDLWRAFGGHDLLIVPSLRLEAFGLVTIEAQACGLPVAYQPVPGLTEVLGRSALPVDFGDFTALRGRIEEFLRSPERLDDLAAAGLVNSGRFPLSRTAGDLAELSRRVAR</sequence>
<proteinExistence type="predicted"/>
<feature type="domain" description="Glycosyltransferase subfamily 4-like N-terminal" evidence="5">
    <location>
        <begin position="35"/>
        <end position="175"/>
    </location>
</feature>
<dbReference type="Pfam" id="PF13439">
    <property type="entry name" value="Glyco_transf_4"/>
    <property type="match status" value="1"/>
</dbReference>
<evidence type="ECO:0000256" key="3">
    <source>
        <dbReference type="ARBA" id="ARBA00022679"/>
    </source>
</evidence>
<dbReference type="Pfam" id="PF00534">
    <property type="entry name" value="Glycos_transf_1"/>
    <property type="match status" value="1"/>
</dbReference>
<dbReference type="RefSeq" id="WP_117486191.1">
    <property type="nucleotide sequence ID" value="NZ_QVIG01000001.1"/>
</dbReference>
<evidence type="ECO:0000256" key="2">
    <source>
        <dbReference type="ARBA" id="ARBA00022676"/>
    </source>
</evidence>
<evidence type="ECO:0000259" key="4">
    <source>
        <dbReference type="Pfam" id="PF00534"/>
    </source>
</evidence>
<keyword evidence="3 6" id="KW-0808">Transferase</keyword>
<organism evidence="6 7">
    <name type="scientific">Kitasatospora xanthocidica</name>
    <dbReference type="NCBI Taxonomy" id="83382"/>
    <lineage>
        <taxon>Bacteria</taxon>
        <taxon>Bacillati</taxon>
        <taxon>Actinomycetota</taxon>
        <taxon>Actinomycetes</taxon>
        <taxon>Kitasatosporales</taxon>
        <taxon>Streptomycetaceae</taxon>
        <taxon>Kitasatospora</taxon>
    </lineage>
</organism>
<keyword evidence="2" id="KW-0328">Glycosyltransferase</keyword>
<dbReference type="CDD" id="cd03801">
    <property type="entry name" value="GT4_PimA-like"/>
    <property type="match status" value="1"/>
</dbReference>
<name>A0A372ZNH0_9ACTN</name>
<gene>
    <name evidence="6" type="ORF">DR950_06005</name>
</gene>
<dbReference type="AlphaFoldDB" id="A0A372ZNH0"/>
<dbReference type="InterPro" id="IPR028098">
    <property type="entry name" value="Glyco_trans_4-like_N"/>
</dbReference>
<evidence type="ECO:0000259" key="5">
    <source>
        <dbReference type="Pfam" id="PF13439"/>
    </source>
</evidence>
<dbReference type="GO" id="GO:0016757">
    <property type="term" value="F:glycosyltransferase activity"/>
    <property type="evidence" value="ECO:0007669"/>
    <property type="project" value="UniProtKB-KW"/>
</dbReference>
<evidence type="ECO:0000313" key="6">
    <source>
        <dbReference type="EMBL" id="RGD57406.1"/>
    </source>
</evidence>
<dbReference type="InterPro" id="IPR001296">
    <property type="entry name" value="Glyco_trans_1"/>
</dbReference>
<keyword evidence="7" id="KW-1185">Reference proteome</keyword>
<comment type="caution">
    <text evidence="6">The sequence shown here is derived from an EMBL/GenBank/DDBJ whole genome shotgun (WGS) entry which is preliminary data.</text>
</comment>
<evidence type="ECO:0000313" key="7">
    <source>
        <dbReference type="Proteomes" id="UP000263377"/>
    </source>
</evidence>
<evidence type="ECO:0000256" key="1">
    <source>
        <dbReference type="ARBA" id="ARBA00021292"/>
    </source>
</evidence>
<dbReference type="Proteomes" id="UP000263377">
    <property type="component" value="Unassembled WGS sequence"/>
</dbReference>
<dbReference type="PANTHER" id="PTHR12526:SF510">
    <property type="entry name" value="D-INOSITOL 3-PHOSPHATE GLYCOSYLTRANSFERASE"/>
    <property type="match status" value="1"/>
</dbReference>
<dbReference type="PANTHER" id="PTHR12526">
    <property type="entry name" value="GLYCOSYLTRANSFERASE"/>
    <property type="match status" value="1"/>
</dbReference>
<dbReference type="SUPFAM" id="SSF53756">
    <property type="entry name" value="UDP-Glycosyltransferase/glycogen phosphorylase"/>
    <property type="match status" value="1"/>
</dbReference>
<protein>
    <recommendedName>
        <fullName evidence="1">D-inositol 3-phosphate glycosyltransferase</fullName>
    </recommendedName>
</protein>
<feature type="domain" description="Glycosyl transferase family 1" evidence="4">
    <location>
        <begin position="198"/>
        <end position="339"/>
    </location>
</feature>
<dbReference type="EMBL" id="QVIG01000001">
    <property type="protein sequence ID" value="RGD57406.1"/>
    <property type="molecule type" value="Genomic_DNA"/>
</dbReference>
<reference evidence="6 7" key="1">
    <citation type="submission" date="2018-08" db="EMBL/GenBank/DDBJ databases">
        <title>Diversity &amp; Physiological Properties of Lignin-Decomposing Actinobacteria from Soil.</title>
        <authorList>
            <person name="Roh S.G."/>
            <person name="Kim S.B."/>
        </authorList>
    </citation>
    <scope>NUCLEOTIDE SEQUENCE [LARGE SCALE GENOMIC DNA]</scope>
    <source>
        <strain evidence="6 7">MMS17-GH009</strain>
    </source>
</reference>
<dbReference type="Gene3D" id="3.40.50.2000">
    <property type="entry name" value="Glycogen Phosphorylase B"/>
    <property type="match status" value="2"/>
</dbReference>
<accession>A0A372ZNH0</accession>